<evidence type="ECO:0000313" key="1">
    <source>
        <dbReference type="EMBL" id="QSZ34337.1"/>
    </source>
</evidence>
<gene>
    <name evidence="1" type="ORF">DSL72_005928</name>
</gene>
<dbReference type="InterPro" id="IPR022025">
    <property type="entry name" value="Amidoligase_2"/>
</dbReference>
<evidence type="ECO:0000313" key="2">
    <source>
        <dbReference type="Proteomes" id="UP000672032"/>
    </source>
</evidence>
<keyword evidence="2" id="KW-1185">Reference proteome</keyword>
<reference evidence="1" key="1">
    <citation type="submission" date="2020-10" db="EMBL/GenBank/DDBJ databases">
        <title>Genome Sequence of Monilinia vaccinii-corymbosi Sheds Light on Mummy Berry Disease Infection of Blueberry and Mating Type.</title>
        <authorList>
            <person name="Yow A.G."/>
            <person name="Zhang Y."/>
            <person name="Bansal K."/>
            <person name="Eacker S.M."/>
            <person name="Sullivan S."/>
            <person name="Liachko I."/>
            <person name="Cubeta M.A."/>
            <person name="Rollins J.A."/>
            <person name="Ashrafi H."/>
        </authorList>
    </citation>
    <scope>NUCLEOTIDE SEQUENCE</scope>
    <source>
        <strain evidence="1">RL-1</strain>
    </source>
</reference>
<dbReference type="AlphaFoldDB" id="A0A8A3PGE5"/>
<dbReference type="OrthoDB" id="412402at2759"/>
<evidence type="ECO:0008006" key="3">
    <source>
        <dbReference type="Google" id="ProtNLM"/>
    </source>
</evidence>
<accession>A0A8A3PGE5</accession>
<name>A0A8A3PGE5_9HELO</name>
<protein>
    <recommendedName>
        <fullName evidence="3">Amidoligase enzyme</fullName>
    </recommendedName>
</protein>
<dbReference type="Proteomes" id="UP000672032">
    <property type="component" value="Chromosome 4"/>
</dbReference>
<organism evidence="1 2">
    <name type="scientific">Monilinia vaccinii-corymbosi</name>
    <dbReference type="NCBI Taxonomy" id="61207"/>
    <lineage>
        <taxon>Eukaryota</taxon>
        <taxon>Fungi</taxon>
        <taxon>Dikarya</taxon>
        <taxon>Ascomycota</taxon>
        <taxon>Pezizomycotina</taxon>
        <taxon>Leotiomycetes</taxon>
        <taxon>Helotiales</taxon>
        <taxon>Sclerotiniaceae</taxon>
        <taxon>Monilinia</taxon>
    </lineage>
</organism>
<sequence>MSAHPAPLALTSRDFTFGVEFEFGIRFPERPFKRVVKIWELIRDTLIVETGLQVRTEVEVEMLDTSPMYVNLMGPRKAKPTDDSIPESESFTTWVIGTDCSLEFKGEMEEDNGHEYYCCLEMQSPVLNFGPEALVEIKKVLTALHKHFNAVVNSTCGLHVHVGRGREGISHVPFQHLMATIWVFEPQISELLHRSRETFGYCTPLNDISYLGVRGFEGSLLDLILGTSEVNEVVDMFGGYRNTIGVAYSIENLRQPFMSPMKRTIEFRQHQGCLDPETVMNWVSFVVELVAWAHKIDRQDLKIFLSKYINKKERYSVEDLFREIGFPKSTFDFWRRQVEVLRDAEEKEDERKAKEKGR</sequence>
<dbReference type="PANTHER" id="PTHR36847">
    <property type="entry name" value="AMIDOLIGASE ENZYME"/>
    <property type="match status" value="1"/>
</dbReference>
<dbReference type="EMBL" id="CP063408">
    <property type="protein sequence ID" value="QSZ34337.1"/>
    <property type="molecule type" value="Genomic_DNA"/>
</dbReference>
<dbReference type="PANTHER" id="PTHR36847:SF1">
    <property type="entry name" value="AMIDOLIGASE ENZYME"/>
    <property type="match status" value="1"/>
</dbReference>
<dbReference type="Pfam" id="PF12224">
    <property type="entry name" value="Amidoligase_2"/>
    <property type="match status" value="1"/>
</dbReference>
<proteinExistence type="predicted"/>